<gene>
    <name evidence="1" type="ORF">CK203_019497</name>
</gene>
<dbReference type="Proteomes" id="UP000288805">
    <property type="component" value="Unassembled WGS sequence"/>
</dbReference>
<name>A0A438IYY9_VITVI</name>
<comment type="caution">
    <text evidence="1">The sequence shown here is derived from an EMBL/GenBank/DDBJ whole genome shotgun (WGS) entry which is preliminary data.</text>
</comment>
<evidence type="ECO:0000313" key="2">
    <source>
        <dbReference type="Proteomes" id="UP000288805"/>
    </source>
</evidence>
<dbReference type="EMBL" id="QGNW01000073">
    <property type="protein sequence ID" value="RVX01912.1"/>
    <property type="molecule type" value="Genomic_DNA"/>
</dbReference>
<proteinExistence type="predicted"/>
<accession>A0A438IYY9</accession>
<sequence length="73" mass="8420">MHFPTGYTCVKFHLTCPLYTIDTQHNRYSSLFAYGQSKLANVLHANELARRFKVLNLLLDKNEIGNNFMAITN</sequence>
<reference evidence="1 2" key="1">
    <citation type="journal article" date="2018" name="PLoS Genet.">
        <title>Population sequencing reveals clonal diversity and ancestral inbreeding in the grapevine cultivar Chardonnay.</title>
        <authorList>
            <person name="Roach M.J."/>
            <person name="Johnson D.L."/>
            <person name="Bohlmann J."/>
            <person name="van Vuuren H.J."/>
            <person name="Jones S.J."/>
            <person name="Pretorius I.S."/>
            <person name="Schmidt S.A."/>
            <person name="Borneman A.R."/>
        </authorList>
    </citation>
    <scope>NUCLEOTIDE SEQUENCE [LARGE SCALE GENOMIC DNA]</scope>
    <source>
        <strain evidence="2">cv. Chardonnay</strain>
        <tissue evidence="1">Leaf</tissue>
    </source>
</reference>
<dbReference type="AlphaFoldDB" id="A0A438IYY9"/>
<protein>
    <submittedName>
        <fullName evidence="1">Uncharacterized protein</fullName>
    </submittedName>
</protein>
<organism evidence="1 2">
    <name type="scientific">Vitis vinifera</name>
    <name type="common">Grape</name>
    <dbReference type="NCBI Taxonomy" id="29760"/>
    <lineage>
        <taxon>Eukaryota</taxon>
        <taxon>Viridiplantae</taxon>
        <taxon>Streptophyta</taxon>
        <taxon>Embryophyta</taxon>
        <taxon>Tracheophyta</taxon>
        <taxon>Spermatophyta</taxon>
        <taxon>Magnoliopsida</taxon>
        <taxon>eudicotyledons</taxon>
        <taxon>Gunneridae</taxon>
        <taxon>Pentapetalae</taxon>
        <taxon>rosids</taxon>
        <taxon>Vitales</taxon>
        <taxon>Vitaceae</taxon>
        <taxon>Viteae</taxon>
        <taxon>Vitis</taxon>
    </lineage>
</organism>
<evidence type="ECO:0000313" key="1">
    <source>
        <dbReference type="EMBL" id="RVX01912.1"/>
    </source>
</evidence>